<evidence type="ECO:0000259" key="4">
    <source>
        <dbReference type="Pfam" id="PF05699"/>
    </source>
</evidence>
<reference evidence="5" key="1">
    <citation type="submission" date="2020-10" db="EMBL/GenBank/DDBJ databases">
        <authorList>
            <person name="Han B."/>
            <person name="Lu T."/>
            <person name="Zhao Q."/>
            <person name="Huang X."/>
            <person name="Zhao Y."/>
        </authorList>
    </citation>
    <scope>NUCLEOTIDE SEQUENCE</scope>
</reference>
<feature type="domain" description="DUF659" evidence="3">
    <location>
        <begin position="538"/>
        <end position="688"/>
    </location>
</feature>
<proteinExistence type="predicted"/>
<feature type="coiled-coil region" evidence="1">
    <location>
        <begin position="170"/>
        <end position="197"/>
    </location>
</feature>
<feature type="region of interest" description="Disordered" evidence="2">
    <location>
        <begin position="105"/>
        <end position="128"/>
    </location>
</feature>
<dbReference type="InterPro" id="IPR007021">
    <property type="entry name" value="DUF659"/>
</dbReference>
<dbReference type="EMBL" id="CAJGYO010000017">
    <property type="protein sequence ID" value="CAD6333125.1"/>
    <property type="molecule type" value="Genomic_DNA"/>
</dbReference>
<evidence type="ECO:0000256" key="1">
    <source>
        <dbReference type="SAM" id="Coils"/>
    </source>
</evidence>
<dbReference type="Pfam" id="PF04937">
    <property type="entry name" value="DUF659"/>
    <property type="match status" value="1"/>
</dbReference>
<feature type="region of interest" description="Disordered" evidence="2">
    <location>
        <begin position="319"/>
        <end position="338"/>
    </location>
</feature>
<dbReference type="GO" id="GO:0046983">
    <property type="term" value="F:protein dimerization activity"/>
    <property type="evidence" value="ECO:0007669"/>
    <property type="project" value="InterPro"/>
</dbReference>
<gene>
    <name evidence="5" type="ORF">NCGR_LOCUS57223</name>
</gene>
<feature type="region of interest" description="Disordered" evidence="2">
    <location>
        <begin position="15"/>
        <end position="48"/>
    </location>
</feature>
<dbReference type="OrthoDB" id="1915989at2759"/>
<comment type="caution">
    <text evidence="5">The sequence shown here is derived from an EMBL/GenBank/DDBJ whole genome shotgun (WGS) entry which is preliminary data.</text>
</comment>
<sequence>MLDVKPPTAAAAVAKAAAGDSPSPAATPAPVPVVTNSNGTPQKPPPIPVATFDMPKPNLRGLNKPRCIQCGNVARSRCPFQCCKSCCYKAQNPCHIHVLKQTDTLPDKPSPATAPATEQPSTNLPATSSASRLAALQKLPQHFLKSLQTKKSLTKKDVVGINKWRFMKLKEHMQGDIDAENEAYERYTQNVGLLEETFYPMEDADVEPEAEATSSEEERTDLLVSEAKVRLKSDNETADSFKERVATILDQKLKKLLESQSANEDDKPSDPNEDDHPSPMKFSTKKKMERTAKLNELLGKLTRARSEDDLKPCRDLVEQPSMSTSEAAAAAGTEAAAPEVNEVDNHLKRKSSDIGWEWGRLCDPNDKNRVKCLFCGQESTAGIYRLKQHLAHVGTSIVKCSKVSEEVKQKCKRNLDETAKKKRDKQQHDKEVRENVQLSTAEQEVVEVESLVGSSNTPRKLGPLDKFARPIDPNLSNAEAKRQQNINDALWKERTHKVLQYVARWVYTHAIPFNACDNDEFREMVEAIGQFGPGFHPPTQYDLRGKLLEEEHARTKSLLQDREDEKIKHGCSIMTDAWTDMKRRSIMNLCTNTSEGTTFIKSKEMSDVSHTSEVIYELVDKAIEDVGAENVVQIVTDNASNNMGAKALLSLKRPNIFWTSCATHTVNLMLQGIGNLPKLKKTIDLAKSFTIFVYGHHRTLACLRSFTLKREIIRPGVTRFATTYLTLQSMMEKKDCLRKMVVDSKWYDLPDVKSKKGKDATATVLNINFWRDVSLCLKVFEPLVKVLRLFDGDVKPSMGYVYGELLKAKREIKEAFGNVEKNYKEVMAIVDKKMKGRLDSPTHVAAYMLNSYYSYSNVAIFSDPTVVEKFMQCVETFYYGDDDKEYRTVNEDLEKFQKRQGNFSKKMAKSCERFEFNPASWWRFYGGGTPDLQRMAIRILSLTSSASGCERNWSTFEQHHTKRRNRLTTERLNSLVFIQFNNKLMSKKEKIARKSNYEVLLSNDASEAQGFFFDGGDDHALVVFRDEEDEGEMPGTGIPWSVLGEAMGTNEQLQPHRSARVAREVDEEWESELDDPNYQDDIDYEDEEDEEAILNSTTFAE</sequence>
<feature type="region of interest" description="Disordered" evidence="2">
    <location>
        <begin position="418"/>
        <end position="438"/>
    </location>
</feature>
<feature type="compositionally biased region" description="Low complexity" evidence="2">
    <location>
        <begin position="15"/>
        <end position="24"/>
    </location>
</feature>
<dbReference type="InterPro" id="IPR012337">
    <property type="entry name" value="RNaseH-like_sf"/>
</dbReference>
<dbReference type="Proteomes" id="UP000604825">
    <property type="component" value="Unassembled WGS sequence"/>
</dbReference>
<feature type="compositionally biased region" description="Polar residues" evidence="2">
    <location>
        <begin position="116"/>
        <end position="128"/>
    </location>
</feature>
<dbReference type="Pfam" id="PF05699">
    <property type="entry name" value="Dimer_Tnp_hAT"/>
    <property type="match status" value="1"/>
</dbReference>
<dbReference type="PANTHER" id="PTHR35696">
    <property type="entry name" value="ELECTRON CARRIER/IRON ION-BINDING PROTEIN"/>
    <property type="match status" value="1"/>
</dbReference>
<organism evidence="5 6">
    <name type="scientific">Miscanthus lutarioriparius</name>
    <dbReference type="NCBI Taxonomy" id="422564"/>
    <lineage>
        <taxon>Eukaryota</taxon>
        <taxon>Viridiplantae</taxon>
        <taxon>Streptophyta</taxon>
        <taxon>Embryophyta</taxon>
        <taxon>Tracheophyta</taxon>
        <taxon>Spermatophyta</taxon>
        <taxon>Magnoliopsida</taxon>
        <taxon>Liliopsida</taxon>
        <taxon>Poales</taxon>
        <taxon>Poaceae</taxon>
        <taxon>PACMAD clade</taxon>
        <taxon>Panicoideae</taxon>
        <taxon>Andropogonodae</taxon>
        <taxon>Andropogoneae</taxon>
        <taxon>Saccharinae</taxon>
        <taxon>Miscanthus</taxon>
    </lineage>
</organism>
<accession>A0A811RTF0</accession>
<feature type="region of interest" description="Disordered" evidence="2">
    <location>
        <begin position="1050"/>
        <end position="1101"/>
    </location>
</feature>
<feature type="domain" description="HAT C-terminal dimerisation" evidence="4">
    <location>
        <begin position="911"/>
        <end position="981"/>
    </location>
</feature>
<dbReference type="SUPFAM" id="SSF53098">
    <property type="entry name" value="Ribonuclease H-like"/>
    <property type="match status" value="1"/>
</dbReference>
<name>A0A811RTF0_9POAL</name>
<feature type="compositionally biased region" description="Low complexity" evidence="2">
    <location>
        <begin position="323"/>
        <end position="337"/>
    </location>
</feature>
<evidence type="ECO:0000259" key="3">
    <source>
        <dbReference type="Pfam" id="PF04937"/>
    </source>
</evidence>
<protein>
    <recommendedName>
        <fullName evidence="7">BED-type domain-containing protein</fullName>
    </recommendedName>
</protein>
<feature type="compositionally biased region" description="Acidic residues" evidence="2">
    <location>
        <begin position="1065"/>
        <end position="1092"/>
    </location>
</feature>
<feature type="region of interest" description="Disordered" evidence="2">
    <location>
        <begin position="259"/>
        <end position="289"/>
    </location>
</feature>
<dbReference type="InterPro" id="IPR008906">
    <property type="entry name" value="HATC_C_dom"/>
</dbReference>
<dbReference type="AlphaFoldDB" id="A0A811RTF0"/>
<keyword evidence="1" id="KW-0175">Coiled coil</keyword>
<keyword evidence="6" id="KW-1185">Reference proteome</keyword>
<evidence type="ECO:0000313" key="5">
    <source>
        <dbReference type="EMBL" id="CAD6333125.1"/>
    </source>
</evidence>
<feature type="compositionally biased region" description="Basic and acidic residues" evidence="2">
    <location>
        <begin position="264"/>
        <end position="278"/>
    </location>
</feature>
<evidence type="ECO:0008006" key="7">
    <source>
        <dbReference type="Google" id="ProtNLM"/>
    </source>
</evidence>
<dbReference type="PANTHER" id="PTHR35696:SF1">
    <property type="entry name" value="ELECTRON CARRIER_IRON ION-BINDING PROTEIN"/>
    <property type="match status" value="1"/>
</dbReference>
<evidence type="ECO:0000256" key="2">
    <source>
        <dbReference type="SAM" id="MobiDB-lite"/>
    </source>
</evidence>
<evidence type="ECO:0000313" key="6">
    <source>
        <dbReference type="Proteomes" id="UP000604825"/>
    </source>
</evidence>